<proteinExistence type="predicted"/>
<accession>A0A1P8WG65</accession>
<protein>
    <submittedName>
        <fullName evidence="5">Planctomycete cytochrome C</fullName>
    </submittedName>
</protein>
<evidence type="ECO:0000256" key="1">
    <source>
        <dbReference type="SAM" id="Coils"/>
    </source>
</evidence>
<dbReference type="RefSeq" id="WP_229360913.1">
    <property type="nucleotide sequence ID" value="NZ_CP017641.1"/>
</dbReference>
<dbReference type="InterPro" id="IPR022655">
    <property type="entry name" value="DUF1553"/>
</dbReference>
<evidence type="ECO:0000259" key="2">
    <source>
        <dbReference type="Pfam" id="PF07583"/>
    </source>
</evidence>
<evidence type="ECO:0000259" key="3">
    <source>
        <dbReference type="Pfam" id="PF07587"/>
    </source>
</evidence>
<dbReference type="EMBL" id="CP017641">
    <property type="protein sequence ID" value="APZ93048.1"/>
    <property type="molecule type" value="Genomic_DNA"/>
</dbReference>
<dbReference type="InterPro" id="IPR011429">
    <property type="entry name" value="Cyt_c_Planctomycete-type"/>
</dbReference>
<dbReference type="Pfam" id="PF07583">
    <property type="entry name" value="PSCyt2"/>
    <property type="match status" value="1"/>
</dbReference>
<feature type="domain" description="Cytochrome C Planctomycete-type" evidence="4">
    <location>
        <begin position="21"/>
        <end position="79"/>
    </location>
</feature>
<keyword evidence="6" id="KW-1185">Reference proteome</keyword>
<organism evidence="5 6">
    <name type="scientific">Fuerstiella marisgermanici</name>
    <dbReference type="NCBI Taxonomy" id="1891926"/>
    <lineage>
        <taxon>Bacteria</taxon>
        <taxon>Pseudomonadati</taxon>
        <taxon>Planctomycetota</taxon>
        <taxon>Planctomycetia</taxon>
        <taxon>Planctomycetales</taxon>
        <taxon>Planctomycetaceae</taxon>
        <taxon>Fuerstiella</taxon>
    </lineage>
</organism>
<feature type="coiled-coil region" evidence="1">
    <location>
        <begin position="672"/>
        <end position="703"/>
    </location>
</feature>
<reference evidence="5 6" key="1">
    <citation type="journal article" date="2016" name="Front. Microbiol.">
        <title>Fuerstia marisgermanicae gen. nov., sp. nov., an Unusual Member of the Phylum Planctomycetes from the German Wadden Sea.</title>
        <authorList>
            <person name="Kohn T."/>
            <person name="Heuer A."/>
            <person name="Jogler M."/>
            <person name="Vollmers J."/>
            <person name="Boedeker C."/>
            <person name="Bunk B."/>
            <person name="Rast P."/>
            <person name="Borchert D."/>
            <person name="Glockner I."/>
            <person name="Freese H.M."/>
            <person name="Klenk H.P."/>
            <person name="Overmann J."/>
            <person name="Kaster A.K."/>
            <person name="Rohde M."/>
            <person name="Wiegand S."/>
            <person name="Jogler C."/>
        </authorList>
    </citation>
    <scope>NUCLEOTIDE SEQUENCE [LARGE SCALE GENOMIC DNA]</scope>
    <source>
        <strain evidence="5 6">NH11</strain>
    </source>
</reference>
<dbReference type="Pfam" id="PF07587">
    <property type="entry name" value="PSD1"/>
    <property type="match status" value="1"/>
</dbReference>
<dbReference type="KEGG" id="fmr:Fuma_02663"/>
<dbReference type="InterPro" id="IPR011444">
    <property type="entry name" value="DUF1549"/>
</dbReference>
<name>A0A1P8WG65_9PLAN</name>
<feature type="domain" description="DUF1553" evidence="3">
    <location>
        <begin position="469"/>
        <end position="717"/>
    </location>
</feature>
<dbReference type="PANTHER" id="PTHR35889">
    <property type="entry name" value="CYCLOINULO-OLIGOSACCHARIDE FRUCTANOTRANSFERASE-RELATED"/>
    <property type="match status" value="1"/>
</dbReference>
<evidence type="ECO:0000313" key="5">
    <source>
        <dbReference type="EMBL" id="APZ93048.1"/>
    </source>
</evidence>
<gene>
    <name evidence="5" type="ORF">Fuma_02663</name>
</gene>
<dbReference type="STRING" id="1891926.Fuma_02663"/>
<evidence type="ECO:0000259" key="4">
    <source>
        <dbReference type="Pfam" id="PF07635"/>
    </source>
</evidence>
<feature type="domain" description="DUF1549" evidence="2">
    <location>
        <begin position="141"/>
        <end position="356"/>
    </location>
</feature>
<keyword evidence="1" id="KW-0175">Coiled coil</keyword>
<sequence>MSPEQATFFENKIRPVLVQKCYACHSADAKEIGGKLLLDSAHGIRKGGEAGAAIVPGKPAESLLLQAMKYDELQMPPDEQLSEAIVNDFAKWIQLGAADPRTSDAAAKQQTEYDAAALWSYSPPEDPAIPLVKTSEWLYDPMDSFVIAKLEAAQLKPTHNASPQALVRRLYFDLNGLPPSFADVTAFVADFEANGQAAVERLVDDLLARPQFGERWGRHWLDVARFAECNGNDGLSRNPTFPHAWRYRDYVIAAFNADTPYDRFLTEQIAGDLLPTESAAERDRNLIATGFLAMAAKPAKAMNNDFAMDVIADQIDVIGTGIMGISVACARCHDHKFDPIPTRDYYALAGIFTSSETMWGLAANEGLTAPKTDLHVLKAAKPNPPPSDFKETVFVLESNTGKPKAIPKPPWPVGTPLAMGVRDRKKPADCKINIKGNSKKLGEPVPRGFLTACKLPDNATPSVNAEQSGRLELAKWLTRDDHPQTARVMVNRIWQHLFGAGIVRTPNDFGAYGERATHPELLDHLAIRFVREQWSIKRMIRSIVLSHTYQLSSDVDDTLLQSDAGNHLLTHHQRRRLDAEALRDSMLAASGLLDLRPGEGSLVQHRDILVNLAGNLHRPSRHRSVYLCYLRSAPPPELAAFDLPDFTSVVGQRDVSTVPGQALHLFNSPFVIRQAEALAQSLLQNAEQDMQRLQLAWQRVYQRFPTDDEVQQATEFLVDAEYDLKKKELAWTSLCQALLATNEFRYVD</sequence>
<dbReference type="Proteomes" id="UP000187735">
    <property type="component" value="Chromosome"/>
</dbReference>
<dbReference type="PANTHER" id="PTHR35889:SF3">
    <property type="entry name" value="F-BOX DOMAIN-CONTAINING PROTEIN"/>
    <property type="match status" value="1"/>
</dbReference>
<dbReference type="AlphaFoldDB" id="A0A1P8WG65"/>
<evidence type="ECO:0000313" key="6">
    <source>
        <dbReference type="Proteomes" id="UP000187735"/>
    </source>
</evidence>
<dbReference type="Pfam" id="PF07635">
    <property type="entry name" value="PSCyt1"/>
    <property type="match status" value="1"/>
</dbReference>